<keyword evidence="4" id="KW-1185">Reference proteome</keyword>
<dbReference type="PANTHER" id="PTHR12147:SF26">
    <property type="entry name" value="PEPTIDASE M28 DOMAIN-CONTAINING PROTEIN"/>
    <property type="match status" value="1"/>
</dbReference>
<dbReference type="RefSeq" id="WP_251832726.1">
    <property type="nucleotide sequence ID" value="NZ_JACSPS010000001.1"/>
</dbReference>
<comment type="caution">
    <text evidence="3">The sequence shown here is derived from an EMBL/GenBank/DDBJ whole genome shotgun (WGS) entry which is preliminary data.</text>
</comment>
<evidence type="ECO:0000259" key="2">
    <source>
        <dbReference type="Pfam" id="PF04389"/>
    </source>
</evidence>
<evidence type="ECO:0000313" key="4">
    <source>
        <dbReference type="Proteomes" id="UP000626242"/>
    </source>
</evidence>
<proteinExistence type="predicted"/>
<dbReference type="Proteomes" id="UP000626242">
    <property type="component" value="Unassembled WGS sequence"/>
</dbReference>
<dbReference type="PANTHER" id="PTHR12147">
    <property type="entry name" value="METALLOPEPTIDASE M28 FAMILY MEMBER"/>
    <property type="match status" value="1"/>
</dbReference>
<sequence length="307" mass="33660">MNKLLLVLSVLFSVSAYAQNISQEKVVTILNDLASDEMKGREIGTPENDSAATYIAKRFAESNLAFCTGSSYLVPFEYTGRTVYNVCGLKKGKSDKNLAFSAHFDHIGSNGNSGDNVFNGADDNASGVTAVIGIADYFKDIKPDFSMMFMAFNGEEKGMKGSKAIAEATDLQPLFSKTAALFNFEMLATVSQFGNNALYMTGDEFSDLDELINANSKDGLKINADPYTGQNLFYRSDNVVFARKNIVAHSFSTVDMRVATHYHQLNDDIGVVNFDNLTLLINSLGNTIQQLKPGNFAPRYNEKVNLK</sequence>
<dbReference type="Gene3D" id="3.40.630.10">
    <property type="entry name" value="Zn peptidases"/>
    <property type="match status" value="1"/>
</dbReference>
<gene>
    <name evidence="3" type="ORF">H9628_03490</name>
</gene>
<feature type="domain" description="Peptidase M28" evidence="2">
    <location>
        <begin position="85"/>
        <end position="275"/>
    </location>
</feature>
<feature type="chain" id="PRO_5045872874" evidence="1">
    <location>
        <begin position="19"/>
        <end position="307"/>
    </location>
</feature>
<dbReference type="SUPFAM" id="SSF53187">
    <property type="entry name" value="Zn-dependent exopeptidases"/>
    <property type="match status" value="1"/>
</dbReference>
<dbReference type="InterPro" id="IPR007484">
    <property type="entry name" value="Peptidase_M28"/>
</dbReference>
<evidence type="ECO:0000256" key="1">
    <source>
        <dbReference type="SAM" id="SignalP"/>
    </source>
</evidence>
<organism evidence="3 4">
    <name type="scientific">Kaistella pullorum</name>
    <dbReference type="NCBI Taxonomy" id="2763074"/>
    <lineage>
        <taxon>Bacteria</taxon>
        <taxon>Pseudomonadati</taxon>
        <taxon>Bacteroidota</taxon>
        <taxon>Flavobacteriia</taxon>
        <taxon>Flavobacteriales</taxon>
        <taxon>Weeksellaceae</taxon>
        <taxon>Chryseobacterium group</taxon>
        <taxon>Kaistella</taxon>
    </lineage>
</organism>
<dbReference type="EMBL" id="JACSPS010000001">
    <property type="protein sequence ID" value="MBD8017525.1"/>
    <property type="molecule type" value="Genomic_DNA"/>
</dbReference>
<accession>A0ABR8WKH4</accession>
<protein>
    <submittedName>
        <fullName evidence="3">M28 family peptidase</fullName>
    </submittedName>
</protein>
<name>A0ABR8WKH4_9FLAO</name>
<reference evidence="3 4" key="1">
    <citation type="submission" date="2020-08" db="EMBL/GenBank/DDBJ databases">
        <title>A Genomic Blueprint of the Chicken Gut Microbiome.</title>
        <authorList>
            <person name="Gilroy R."/>
            <person name="Ravi A."/>
            <person name="Getino M."/>
            <person name="Pursley I."/>
            <person name="Horton D.L."/>
            <person name="Alikhan N.-F."/>
            <person name="Baker D."/>
            <person name="Gharbi K."/>
            <person name="Hall N."/>
            <person name="Watson M."/>
            <person name="Adriaenssens E.M."/>
            <person name="Foster-Nyarko E."/>
            <person name="Jarju S."/>
            <person name="Secka A."/>
            <person name="Antonio M."/>
            <person name="Oren A."/>
            <person name="Chaudhuri R."/>
            <person name="La Ragione R.M."/>
            <person name="Hildebrand F."/>
            <person name="Pallen M.J."/>
        </authorList>
    </citation>
    <scope>NUCLEOTIDE SEQUENCE [LARGE SCALE GENOMIC DNA]</scope>
    <source>
        <strain evidence="3 4">Sa1CVA4</strain>
    </source>
</reference>
<feature type="signal peptide" evidence="1">
    <location>
        <begin position="1"/>
        <end position="18"/>
    </location>
</feature>
<evidence type="ECO:0000313" key="3">
    <source>
        <dbReference type="EMBL" id="MBD8017525.1"/>
    </source>
</evidence>
<dbReference type="Pfam" id="PF04389">
    <property type="entry name" value="Peptidase_M28"/>
    <property type="match status" value="1"/>
</dbReference>
<keyword evidence="1" id="KW-0732">Signal</keyword>
<dbReference type="InterPro" id="IPR045175">
    <property type="entry name" value="M28_fam"/>
</dbReference>